<name>A0A934QB80_9MICO</name>
<gene>
    <name evidence="4" type="ORF">JD292_00380</name>
</gene>
<evidence type="ECO:0000313" key="4">
    <source>
        <dbReference type="EMBL" id="MBK0420541.1"/>
    </source>
</evidence>
<protein>
    <submittedName>
        <fullName evidence="4">CapA family protein</fullName>
    </submittedName>
</protein>
<keyword evidence="5" id="KW-1185">Reference proteome</keyword>
<dbReference type="InterPro" id="IPR029052">
    <property type="entry name" value="Metallo-depent_PP-like"/>
</dbReference>
<sequence length="396" mass="42779">MLVLVGCAPEPEQQATEESGRATKPSPAATPAPTPTARPGAGPACPTEHCVSVAVTGDLLFHEGLWSPFAIPEDANGKTFDFLPLLAGQKRYLDRADLAICQMETPIAPKGGPYLGYPEFSTPREIVGAVRELGYDVCTTASNHSIDQGTEGLIRTLDELEAQGIRHTGTYRAEGERDVPLIVEANGVKIAIITSTFSLNGLNAEHDWQVDYGGEELGLDPERAIAKAQQARGMGAELVIGVQHGGTEYSVVPDAQQTGNARQLADSGEFDFIYNHHTHSVQPFERYNDRWILYGTGNAISESASPEHRVNNEFLMARVQFAKQADGKWSTNDVAWNAATNTMAAGYAWCSVMPDHPQGVCQSEEIDAGVLERTRATVNSMGAGEQGVREWLISQE</sequence>
<evidence type="ECO:0000256" key="1">
    <source>
        <dbReference type="ARBA" id="ARBA00005662"/>
    </source>
</evidence>
<feature type="region of interest" description="Disordered" evidence="2">
    <location>
        <begin position="1"/>
        <end position="43"/>
    </location>
</feature>
<dbReference type="PANTHER" id="PTHR33393:SF13">
    <property type="entry name" value="PGA BIOSYNTHESIS PROTEIN CAPA"/>
    <property type="match status" value="1"/>
</dbReference>
<dbReference type="SMART" id="SM00854">
    <property type="entry name" value="PGA_cap"/>
    <property type="match status" value="1"/>
</dbReference>
<proteinExistence type="inferred from homology"/>
<reference evidence="4" key="1">
    <citation type="submission" date="2020-12" db="EMBL/GenBank/DDBJ databases">
        <title>Leucobacter sp. CAS2, isolated from Chromium sludge.</title>
        <authorList>
            <person name="Xu Z."/>
        </authorList>
    </citation>
    <scope>NUCLEOTIDE SEQUENCE</scope>
    <source>
        <strain evidence="4">CSA2</strain>
    </source>
</reference>
<dbReference type="AlphaFoldDB" id="A0A934QB80"/>
<comment type="caution">
    <text evidence="4">The sequence shown here is derived from an EMBL/GenBank/DDBJ whole genome shotgun (WGS) entry which is preliminary data.</text>
</comment>
<dbReference type="InterPro" id="IPR052169">
    <property type="entry name" value="CW_Biosynth-Accessory"/>
</dbReference>
<dbReference type="Pfam" id="PF09587">
    <property type="entry name" value="PGA_cap"/>
    <property type="match status" value="1"/>
</dbReference>
<evidence type="ECO:0000256" key="2">
    <source>
        <dbReference type="SAM" id="MobiDB-lite"/>
    </source>
</evidence>
<dbReference type="Proteomes" id="UP000618733">
    <property type="component" value="Unassembled WGS sequence"/>
</dbReference>
<organism evidence="4 5">
    <name type="scientific">Leucobacter edaphi</name>
    <dbReference type="NCBI Taxonomy" id="2796472"/>
    <lineage>
        <taxon>Bacteria</taxon>
        <taxon>Bacillati</taxon>
        <taxon>Actinomycetota</taxon>
        <taxon>Actinomycetes</taxon>
        <taxon>Micrococcales</taxon>
        <taxon>Microbacteriaceae</taxon>
        <taxon>Leucobacter</taxon>
    </lineage>
</organism>
<dbReference type="PANTHER" id="PTHR33393">
    <property type="entry name" value="POLYGLUTAMINE SYNTHESIS ACCESSORY PROTEIN RV0574C-RELATED"/>
    <property type="match status" value="1"/>
</dbReference>
<dbReference type="EMBL" id="JAEHOI010000001">
    <property type="protein sequence ID" value="MBK0420541.1"/>
    <property type="molecule type" value="Genomic_DNA"/>
</dbReference>
<feature type="domain" description="Capsule synthesis protein CapA" evidence="3">
    <location>
        <begin position="52"/>
        <end position="303"/>
    </location>
</feature>
<accession>A0A934QB80</accession>
<dbReference type="Gene3D" id="3.60.21.10">
    <property type="match status" value="1"/>
</dbReference>
<dbReference type="CDD" id="cd07381">
    <property type="entry name" value="MPP_CapA"/>
    <property type="match status" value="1"/>
</dbReference>
<dbReference type="InterPro" id="IPR019079">
    <property type="entry name" value="Capsule_synth_CapA"/>
</dbReference>
<dbReference type="SUPFAM" id="SSF56300">
    <property type="entry name" value="Metallo-dependent phosphatases"/>
    <property type="match status" value="1"/>
</dbReference>
<evidence type="ECO:0000313" key="5">
    <source>
        <dbReference type="Proteomes" id="UP000618733"/>
    </source>
</evidence>
<evidence type="ECO:0000259" key="3">
    <source>
        <dbReference type="SMART" id="SM00854"/>
    </source>
</evidence>
<comment type="similarity">
    <text evidence="1">Belongs to the CapA family.</text>
</comment>